<dbReference type="GO" id="GO:0045892">
    <property type="term" value="P:negative regulation of DNA-templated transcription"/>
    <property type="evidence" value="ECO:0007669"/>
    <property type="project" value="TreeGrafter"/>
</dbReference>
<evidence type="ECO:0000256" key="2">
    <source>
        <dbReference type="ARBA" id="ARBA00022491"/>
    </source>
</evidence>
<dbReference type="GO" id="GO:0000976">
    <property type="term" value="F:transcription cis-regulatory region binding"/>
    <property type="evidence" value="ECO:0007669"/>
    <property type="project" value="TreeGrafter"/>
</dbReference>
<keyword evidence="3 7" id="KW-0862">Zinc</keyword>
<keyword evidence="5" id="KW-0238">DNA-binding</keyword>
<evidence type="ECO:0000313" key="10">
    <source>
        <dbReference type="Proteomes" id="UP000199337"/>
    </source>
</evidence>
<feature type="binding site" evidence="7">
    <location>
        <position position="156"/>
    </location>
    <ligand>
        <name>Zn(2+)</name>
        <dbReference type="ChEBI" id="CHEBI:29105"/>
    </ligand>
</feature>
<evidence type="ECO:0000256" key="5">
    <source>
        <dbReference type="ARBA" id="ARBA00023125"/>
    </source>
</evidence>
<evidence type="ECO:0000256" key="7">
    <source>
        <dbReference type="PIRSR" id="PIRSR602481-1"/>
    </source>
</evidence>
<keyword evidence="2" id="KW-0678">Repressor</keyword>
<keyword evidence="4" id="KW-0805">Transcription regulation</keyword>
<dbReference type="SUPFAM" id="SSF46785">
    <property type="entry name" value="Winged helix' DNA-binding domain"/>
    <property type="match status" value="1"/>
</dbReference>
<dbReference type="GO" id="GO:1900376">
    <property type="term" value="P:regulation of secondary metabolite biosynthetic process"/>
    <property type="evidence" value="ECO:0007669"/>
    <property type="project" value="TreeGrafter"/>
</dbReference>
<feature type="binding site" evidence="8">
    <location>
        <position position="128"/>
    </location>
    <ligand>
        <name>Fe cation</name>
        <dbReference type="ChEBI" id="CHEBI:24875"/>
    </ligand>
</feature>
<sequence>MNFLSDNTYYIVIIIEYGDNLMDVRDLLKQKGLRITPQREAIYRLLAASKAHPTAEWVYQEVKNIFPSISFNTVYKTVQAFEESGLLQRFNTGANIYHYDANVRPHPHVICLSCGRVDDLDEFPDSLEDFISKASMSSPYLIKLVNLHFYGYCPQCGDSNPKIKS</sequence>
<evidence type="ECO:0000313" key="9">
    <source>
        <dbReference type="EMBL" id="SFG54425.1"/>
    </source>
</evidence>
<evidence type="ECO:0000256" key="1">
    <source>
        <dbReference type="ARBA" id="ARBA00007957"/>
    </source>
</evidence>
<feature type="binding site" evidence="7">
    <location>
        <position position="153"/>
    </location>
    <ligand>
        <name>Zn(2+)</name>
        <dbReference type="ChEBI" id="CHEBI:29105"/>
    </ligand>
</feature>
<keyword evidence="8" id="KW-0408">Iron</keyword>
<keyword evidence="10" id="KW-1185">Reference proteome</keyword>
<dbReference type="InterPro" id="IPR043135">
    <property type="entry name" value="Fur_C"/>
</dbReference>
<feature type="binding site" evidence="7">
    <location>
        <position position="114"/>
    </location>
    <ligand>
        <name>Zn(2+)</name>
        <dbReference type="ChEBI" id="CHEBI:29105"/>
    </ligand>
</feature>
<keyword evidence="7" id="KW-0479">Metal-binding</keyword>
<dbReference type="Gene3D" id="1.10.10.10">
    <property type="entry name" value="Winged helix-like DNA-binding domain superfamily/Winged helix DNA-binding domain"/>
    <property type="match status" value="1"/>
</dbReference>
<evidence type="ECO:0000256" key="8">
    <source>
        <dbReference type="PIRSR" id="PIRSR602481-2"/>
    </source>
</evidence>
<dbReference type="Proteomes" id="UP000199337">
    <property type="component" value="Unassembled WGS sequence"/>
</dbReference>
<dbReference type="AlphaFoldDB" id="A0A1I2SNJ2"/>
<dbReference type="PANTHER" id="PTHR33202:SF7">
    <property type="entry name" value="FERRIC UPTAKE REGULATION PROTEIN"/>
    <property type="match status" value="1"/>
</dbReference>
<dbReference type="InterPro" id="IPR036390">
    <property type="entry name" value="WH_DNA-bd_sf"/>
</dbReference>
<organism evidence="9 10">
    <name type="scientific">Desulfotruncus arcticus DSM 17038</name>
    <dbReference type="NCBI Taxonomy" id="1121424"/>
    <lineage>
        <taxon>Bacteria</taxon>
        <taxon>Bacillati</taxon>
        <taxon>Bacillota</taxon>
        <taxon>Clostridia</taxon>
        <taxon>Eubacteriales</taxon>
        <taxon>Desulfallaceae</taxon>
        <taxon>Desulfotruncus</taxon>
    </lineage>
</organism>
<dbReference type="InterPro" id="IPR002481">
    <property type="entry name" value="FUR"/>
</dbReference>
<dbReference type="GO" id="GO:0003700">
    <property type="term" value="F:DNA-binding transcription factor activity"/>
    <property type="evidence" value="ECO:0007669"/>
    <property type="project" value="InterPro"/>
</dbReference>
<evidence type="ECO:0000256" key="3">
    <source>
        <dbReference type="ARBA" id="ARBA00022833"/>
    </source>
</evidence>
<accession>A0A1I2SNJ2</accession>
<protein>
    <submittedName>
        <fullName evidence="9">Fur family transcriptional regulator, peroxide stress response regulator</fullName>
    </submittedName>
</protein>
<reference evidence="10" key="1">
    <citation type="submission" date="2016-10" db="EMBL/GenBank/DDBJ databases">
        <authorList>
            <person name="Varghese N."/>
            <person name="Submissions S."/>
        </authorList>
    </citation>
    <scope>NUCLEOTIDE SEQUENCE [LARGE SCALE GENOMIC DNA]</scope>
    <source>
        <strain evidence="10">DSM 17038</strain>
    </source>
</reference>
<comment type="similarity">
    <text evidence="1">Belongs to the Fur family.</text>
</comment>
<evidence type="ECO:0000256" key="4">
    <source>
        <dbReference type="ARBA" id="ARBA00023015"/>
    </source>
</evidence>
<comment type="cofactor">
    <cofactor evidence="8">
        <name>Mn(2+)</name>
        <dbReference type="ChEBI" id="CHEBI:29035"/>
    </cofactor>
    <cofactor evidence="8">
        <name>Fe(2+)</name>
        <dbReference type="ChEBI" id="CHEBI:29033"/>
    </cofactor>
    <text evidence="8">Binds 1 Mn(2+) or Fe(2+) ion per subunit.</text>
</comment>
<evidence type="ECO:0000256" key="6">
    <source>
        <dbReference type="ARBA" id="ARBA00023163"/>
    </source>
</evidence>
<dbReference type="GO" id="GO:0008270">
    <property type="term" value="F:zinc ion binding"/>
    <property type="evidence" value="ECO:0007669"/>
    <property type="project" value="TreeGrafter"/>
</dbReference>
<gene>
    <name evidence="9" type="ORF">SAMN05660649_01926</name>
</gene>
<dbReference type="CDD" id="cd07153">
    <property type="entry name" value="Fur_like"/>
    <property type="match status" value="1"/>
</dbReference>
<dbReference type="Pfam" id="PF01475">
    <property type="entry name" value="FUR"/>
    <property type="match status" value="1"/>
</dbReference>
<dbReference type="EMBL" id="FOOX01000006">
    <property type="protein sequence ID" value="SFG54425.1"/>
    <property type="molecule type" value="Genomic_DNA"/>
</dbReference>
<name>A0A1I2SNJ2_9FIRM</name>
<dbReference type="STRING" id="341036.SAMN05660649_01926"/>
<dbReference type="InterPro" id="IPR036388">
    <property type="entry name" value="WH-like_DNA-bd_sf"/>
</dbReference>
<proteinExistence type="inferred from homology"/>
<keyword evidence="6" id="KW-0804">Transcription</keyword>
<dbReference type="PANTHER" id="PTHR33202">
    <property type="entry name" value="ZINC UPTAKE REGULATION PROTEIN"/>
    <property type="match status" value="1"/>
</dbReference>
<feature type="binding site" evidence="7">
    <location>
        <position position="111"/>
    </location>
    <ligand>
        <name>Zn(2+)</name>
        <dbReference type="ChEBI" id="CHEBI:29105"/>
    </ligand>
</feature>
<dbReference type="Gene3D" id="3.30.1490.190">
    <property type="match status" value="1"/>
</dbReference>
<comment type="cofactor">
    <cofactor evidence="7">
        <name>Zn(2+)</name>
        <dbReference type="ChEBI" id="CHEBI:29105"/>
    </cofactor>
    <text evidence="7">Binds 1 zinc ion per subunit.</text>
</comment>